<evidence type="ECO:0000313" key="2">
    <source>
        <dbReference type="Proteomes" id="UP000183287"/>
    </source>
</evidence>
<proteinExistence type="predicted"/>
<protein>
    <submittedName>
        <fullName evidence="1">Uncharacterized protein</fullName>
    </submittedName>
</protein>
<evidence type="ECO:0000313" key="1">
    <source>
        <dbReference type="EMBL" id="SFL97702.1"/>
    </source>
</evidence>
<organism evidence="1 2">
    <name type="scientific">Nitrosomonas communis</name>
    <dbReference type="NCBI Taxonomy" id="44574"/>
    <lineage>
        <taxon>Bacteria</taxon>
        <taxon>Pseudomonadati</taxon>
        <taxon>Pseudomonadota</taxon>
        <taxon>Betaproteobacteria</taxon>
        <taxon>Nitrosomonadales</taxon>
        <taxon>Nitrosomonadaceae</taxon>
        <taxon>Nitrosomonas</taxon>
    </lineage>
</organism>
<keyword evidence="2" id="KW-1185">Reference proteome</keyword>
<dbReference type="AlphaFoldDB" id="A0A1I4M389"/>
<reference evidence="2" key="1">
    <citation type="submission" date="2016-10" db="EMBL/GenBank/DDBJ databases">
        <authorList>
            <person name="Varghese N."/>
            <person name="Submissions S."/>
        </authorList>
    </citation>
    <scope>NUCLEOTIDE SEQUENCE [LARGE SCALE GENOMIC DNA]</scope>
    <source>
        <strain evidence="2">Nm44</strain>
    </source>
</reference>
<sequence>MEALSLAKYSIAFGYLGLNRSIYNGEMLEASPCVTRLPNIMQGFFGLGLHRFG</sequence>
<gene>
    <name evidence="1" type="ORF">SAMN05421863_100857</name>
</gene>
<dbReference type="EMBL" id="FOUB01000008">
    <property type="protein sequence ID" value="SFL97702.1"/>
    <property type="molecule type" value="Genomic_DNA"/>
</dbReference>
<accession>A0A1I4M389</accession>
<dbReference type="Proteomes" id="UP000183287">
    <property type="component" value="Unassembled WGS sequence"/>
</dbReference>
<name>A0A1I4M389_9PROT</name>